<feature type="transmembrane region" description="Helical" evidence="1">
    <location>
        <begin position="554"/>
        <end position="573"/>
    </location>
</feature>
<comment type="caution">
    <text evidence="2">The sequence shown here is derived from an EMBL/GenBank/DDBJ whole genome shotgun (WGS) entry which is preliminary data.</text>
</comment>
<keyword evidence="1" id="KW-0812">Transmembrane</keyword>
<feature type="transmembrane region" description="Helical" evidence="1">
    <location>
        <begin position="334"/>
        <end position="354"/>
    </location>
</feature>
<keyword evidence="1" id="KW-1133">Transmembrane helix</keyword>
<dbReference type="EMBL" id="DRXE01000244">
    <property type="protein sequence ID" value="HHM68384.1"/>
    <property type="molecule type" value="Genomic_DNA"/>
</dbReference>
<protein>
    <submittedName>
        <fullName evidence="2">Uncharacterized protein</fullName>
    </submittedName>
</protein>
<keyword evidence="1" id="KW-0472">Membrane</keyword>
<feature type="transmembrane region" description="Helical" evidence="1">
    <location>
        <begin position="621"/>
        <end position="641"/>
    </location>
</feature>
<accession>A0A7C5RF22</accession>
<evidence type="ECO:0000313" key="2">
    <source>
        <dbReference type="EMBL" id="HHM68384.1"/>
    </source>
</evidence>
<evidence type="ECO:0000256" key="1">
    <source>
        <dbReference type="SAM" id="Phobius"/>
    </source>
</evidence>
<feature type="transmembrane region" description="Helical" evidence="1">
    <location>
        <begin position="393"/>
        <end position="411"/>
    </location>
</feature>
<dbReference type="AlphaFoldDB" id="A0A7C5RF22"/>
<name>A0A7C5RF22_9DEIN</name>
<sequence length="645" mass="71399">MRVLLAWPLLGLLLPLLGAGAWAQSLRVPEKAQVGEPVLLEGQDLPPGRFPLQLEGPTGTETQQVEVQNGAFRLEVRPQAPGEYRLRLSLPSGALEGRFTALAPTLPELTPEGLRLLWGLLPLPKGSWLGPLVQGDRAYLAQGVLVVEASLKEQGLAFHFAPARVLALRPGPEALLEEDWVLPIPFPLVPFEGKGQDLEVLKSLVEALKPPKPWPYFVYWTQDPATLSPEDLEAYAQDLKARHHRPELYFGQEGIRRLAKASRALKSRNPEQALLLAQTLLQTSPLFPESLTFFRETADWLEAQGRPAQALRFQEAVKRLAAWLPPDLSPLDPALWTLGLAYLALMVYLFAFYLPAQLGDLRAIGGYLGGFLRHPLLRLRHLHLAYASFGERLLALFLLAALAAGLLLYGLDREARQRLFSSPLDQGSLRTQAAKDWLRTLPPTPEVKGLLAYALLPEAPKEAQSLLAEASFPFALALRRDEASLAEAYGKAPFQGPIQTALGLGQDLWGPREPGPSVRTLYWTLLRLEWSRFLEDPLRRFIQMPSPLPPPLRSVAFMGLFLLFLYHLLAFFLPRRKAAVSPTWALSVRLLIPGSQSFSSGIGVVLLFLAAYGLLRLLEGQGAHLLLGVYALHLGGLILNLRRQP</sequence>
<reference evidence="2" key="1">
    <citation type="journal article" date="2020" name="mSystems">
        <title>Genome- and Community-Level Interaction Insights into Carbon Utilization and Element Cycling Functions of Hydrothermarchaeota in Hydrothermal Sediment.</title>
        <authorList>
            <person name="Zhou Z."/>
            <person name="Liu Y."/>
            <person name="Xu W."/>
            <person name="Pan J."/>
            <person name="Luo Z.H."/>
            <person name="Li M."/>
        </authorList>
    </citation>
    <scope>NUCLEOTIDE SEQUENCE [LARGE SCALE GENOMIC DNA]</scope>
    <source>
        <strain evidence="2">SpSt-1071</strain>
    </source>
</reference>
<proteinExistence type="predicted"/>
<feature type="transmembrane region" description="Helical" evidence="1">
    <location>
        <begin position="594"/>
        <end position="615"/>
    </location>
</feature>
<gene>
    <name evidence="2" type="ORF">ENM28_06750</name>
</gene>
<organism evidence="2">
    <name type="scientific">Thermus caliditerrae</name>
    <dbReference type="NCBI Taxonomy" id="1330700"/>
    <lineage>
        <taxon>Bacteria</taxon>
        <taxon>Thermotogati</taxon>
        <taxon>Deinococcota</taxon>
        <taxon>Deinococci</taxon>
        <taxon>Thermales</taxon>
        <taxon>Thermaceae</taxon>
        <taxon>Thermus</taxon>
    </lineage>
</organism>